<protein>
    <submittedName>
        <fullName evidence="1">Tail sheath tube</fullName>
    </submittedName>
</protein>
<dbReference type="InterPro" id="IPR052042">
    <property type="entry name" value="Tail_sheath_structural"/>
</dbReference>
<dbReference type="PANTHER" id="PTHR35861">
    <property type="match status" value="1"/>
</dbReference>
<accession>A0A8S5PBH1</accession>
<dbReference type="PANTHER" id="PTHR35861:SF2">
    <property type="entry name" value="FELS-2 PROPHAGE PROTEIN"/>
    <property type="match status" value="1"/>
</dbReference>
<reference evidence="1" key="1">
    <citation type="journal article" date="2021" name="Proc. Natl. Acad. Sci. U.S.A.">
        <title>A Catalog of Tens of Thousands of Viruses from Human Metagenomes Reveals Hidden Associations with Chronic Diseases.</title>
        <authorList>
            <person name="Tisza M.J."/>
            <person name="Buck C.B."/>
        </authorList>
    </citation>
    <scope>NUCLEOTIDE SEQUENCE</scope>
    <source>
        <strain evidence="1">Ct3D84</strain>
    </source>
</reference>
<evidence type="ECO:0000313" key="1">
    <source>
        <dbReference type="EMBL" id="DAE03721.1"/>
    </source>
</evidence>
<dbReference type="EMBL" id="BK015371">
    <property type="protein sequence ID" value="DAE03721.1"/>
    <property type="molecule type" value="Genomic_DNA"/>
</dbReference>
<sequence>MAYRHGVYNIEQPTSMPTPQEGRAAIQVIIGTAPIHLAKDPAAAVNKPILCSSYKEAVEAFGYSDDFDNFTLCQSIQASFGIFNVAPIILINVLDPSNTAHVTENSAESCAVSDKTAVYKKQYVLLDALSVKNGQTDLVRGTDYSAEHDDDGNVVITLISEIASAASSLSISGKSLKPSGVTASDIVGAVNTSTGKETGLETIRQVFPRLGKIPGTLLAPGWSHNAVVAAALQAKTEAINGVFNCVCLIDIPSDSTGATVCTGVKTAKESLGITSPHAAALWPMAQVGKKKYYMSAIFGAMMAYNDVLNGDVPCNPSNKALPIDATVLADGTEVLLDQQQADDYINVVGVITVINAGGFRSWGNNTAAYPDTADPKDRWFAVRRFFDWDGNEFVYKYTSYVDKPASKRLIQSIVDSQNIIGNGYVARDYCAAYRMEFRSDENSIEQLLVGQLTVHTLFAPYIPAETIENIREYDVSALESVIGG</sequence>
<organism evidence="1">
    <name type="scientific">Myoviridae sp. ct3D84</name>
    <dbReference type="NCBI Taxonomy" id="2825023"/>
    <lineage>
        <taxon>Viruses</taxon>
        <taxon>Duplodnaviria</taxon>
        <taxon>Heunggongvirae</taxon>
        <taxon>Uroviricota</taxon>
        <taxon>Caudoviricetes</taxon>
    </lineage>
</organism>
<proteinExistence type="predicted"/>
<name>A0A8S5PBH1_9CAUD</name>